<dbReference type="SUPFAM" id="SSF56601">
    <property type="entry name" value="beta-lactamase/transpeptidase-like"/>
    <property type="match status" value="1"/>
</dbReference>
<dbReference type="Pfam" id="PF11954">
    <property type="entry name" value="DUF3471"/>
    <property type="match status" value="1"/>
</dbReference>
<dbReference type="EMBL" id="GL876968">
    <property type="protein sequence ID" value="KLU85169.1"/>
    <property type="molecule type" value="Genomic_DNA"/>
</dbReference>
<dbReference type="eggNOG" id="ENOG502SK9E">
    <property type="taxonomic scope" value="Eukaryota"/>
</dbReference>
<feature type="domain" description="Peptidase S12 Pab87-related C-terminal" evidence="1">
    <location>
        <begin position="195"/>
        <end position="290"/>
    </location>
</feature>
<evidence type="ECO:0000259" key="1">
    <source>
        <dbReference type="Pfam" id="PF11954"/>
    </source>
</evidence>
<dbReference type="EnsemblFungi" id="MAPG_04199T0">
    <property type="protein sequence ID" value="MAPG_04199T0"/>
    <property type="gene ID" value="MAPG_04199"/>
</dbReference>
<dbReference type="Proteomes" id="UP000011715">
    <property type="component" value="Unassembled WGS sequence"/>
</dbReference>
<dbReference type="OMA" id="GEHELPI"/>
<name>A0A0C4DW30_MAGP6</name>
<dbReference type="AlphaFoldDB" id="A0A0C4DW30"/>
<dbReference type="EMBL" id="ADBL01000996">
    <property type="status" value="NOT_ANNOTATED_CDS"/>
    <property type="molecule type" value="Genomic_DNA"/>
</dbReference>
<accession>A0A0C4DW30</accession>
<reference evidence="3" key="5">
    <citation type="submission" date="2015-06" db="UniProtKB">
        <authorList>
            <consortium name="EnsemblFungi"/>
        </authorList>
    </citation>
    <scope>IDENTIFICATION</scope>
    <source>
        <strain evidence="3">ATCC 64411</strain>
    </source>
</reference>
<keyword evidence="4" id="KW-1185">Reference proteome</keyword>
<reference evidence="2" key="2">
    <citation type="submission" date="2010-05" db="EMBL/GenBank/DDBJ databases">
        <title>The Genome Sequence of Magnaporthe poae strain ATCC 64411.</title>
        <authorList>
            <consortium name="The Broad Institute Genome Sequencing Platform"/>
            <consortium name="Broad Institute Genome Sequencing Center for Infectious Disease"/>
            <person name="Ma L.-J."/>
            <person name="Dead R."/>
            <person name="Young S."/>
            <person name="Zeng Q."/>
            <person name="Koehrsen M."/>
            <person name="Alvarado L."/>
            <person name="Berlin A."/>
            <person name="Chapman S.B."/>
            <person name="Chen Z."/>
            <person name="Freedman E."/>
            <person name="Gellesch M."/>
            <person name="Goldberg J."/>
            <person name="Griggs A."/>
            <person name="Gujja S."/>
            <person name="Heilman E.R."/>
            <person name="Heiman D."/>
            <person name="Hepburn T."/>
            <person name="Howarth C."/>
            <person name="Jen D."/>
            <person name="Larson L."/>
            <person name="Mehta T."/>
            <person name="Neiman D."/>
            <person name="Pearson M."/>
            <person name="Roberts A."/>
            <person name="Saif S."/>
            <person name="Shea T."/>
            <person name="Shenoy N."/>
            <person name="Sisk P."/>
            <person name="Stolte C."/>
            <person name="Sykes S."/>
            <person name="Walk T."/>
            <person name="White J."/>
            <person name="Yandava C."/>
            <person name="Haas B."/>
            <person name="Nusbaum C."/>
            <person name="Birren B."/>
        </authorList>
    </citation>
    <scope>NUCLEOTIDE SEQUENCE</scope>
    <source>
        <strain evidence="2">ATCC 64411</strain>
    </source>
</reference>
<dbReference type="Gene3D" id="2.40.128.600">
    <property type="match status" value="1"/>
</dbReference>
<dbReference type="STRING" id="644358.A0A0C4DW30"/>
<reference evidence="4" key="1">
    <citation type="submission" date="2010-05" db="EMBL/GenBank/DDBJ databases">
        <title>The genome sequence of Magnaporthe poae strain ATCC 64411.</title>
        <authorList>
            <person name="Ma L.-J."/>
            <person name="Dead R."/>
            <person name="Young S."/>
            <person name="Zeng Q."/>
            <person name="Koehrsen M."/>
            <person name="Alvarado L."/>
            <person name="Berlin A."/>
            <person name="Chapman S.B."/>
            <person name="Chen Z."/>
            <person name="Freedman E."/>
            <person name="Gellesch M."/>
            <person name="Goldberg J."/>
            <person name="Griggs A."/>
            <person name="Gujja S."/>
            <person name="Heilman E.R."/>
            <person name="Heiman D."/>
            <person name="Hepburn T."/>
            <person name="Howarth C."/>
            <person name="Jen D."/>
            <person name="Larson L."/>
            <person name="Mehta T."/>
            <person name="Neiman D."/>
            <person name="Pearson M."/>
            <person name="Roberts A."/>
            <person name="Saif S."/>
            <person name="Shea T."/>
            <person name="Shenoy N."/>
            <person name="Sisk P."/>
            <person name="Stolte C."/>
            <person name="Sykes S."/>
            <person name="Walk T."/>
            <person name="White J."/>
            <person name="Yandava C."/>
            <person name="Haas B."/>
            <person name="Nusbaum C."/>
            <person name="Birren B."/>
        </authorList>
    </citation>
    <scope>NUCLEOTIDE SEQUENCE [LARGE SCALE GENOMIC DNA]</scope>
    <source>
        <strain evidence="4">ATCC 64411 / 73-15</strain>
    </source>
</reference>
<reference evidence="2" key="3">
    <citation type="submission" date="2011-03" db="EMBL/GenBank/DDBJ databases">
        <title>Annotation of Magnaporthe poae ATCC 64411.</title>
        <authorList>
            <person name="Ma L.-J."/>
            <person name="Dead R."/>
            <person name="Young S.K."/>
            <person name="Zeng Q."/>
            <person name="Gargeya S."/>
            <person name="Fitzgerald M."/>
            <person name="Haas B."/>
            <person name="Abouelleil A."/>
            <person name="Alvarado L."/>
            <person name="Arachchi H.M."/>
            <person name="Berlin A."/>
            <person name="Brown A."/>
            <person name="Chapman S.B."/>
            <person name="Chen Z."/>
            <person name="Dunbar C."/>
            <person name="Freedman E."/>
            <person name="Gearin G."/>
            <person name="Gellesch M."/>
            <person name="Goldberg J."/>
            <person name="Griggs A."/>
            <person name="Gujja S."/>
            <person name="Heiman D."/>
            <person name="Howarth C."/>
            <person name="Larson L."/>
            <person name="Lui A."/>
            <person name="MacDonald P.J.P."/>
            <person name="Mehta T."/>
            <person name="Montmayeur A."/>
            <person name="Murphy C."/>
            <person name="Neiman D."/>
            <person name="Pearson M."/>
            <person name="Priest M."/>
            <person name="Roberts A."/>
            <person name="Saif S."/>
            <person name="Shea T."/>
            <person name="Shenoy N."/>
            <person name="Sisk P."/>
            <person name="Stolte C."/>
            <person name="Sykes S."/>
            <person name="Yandava C."/>
            <person name="Wortman J."/>
            <person name="Nusbaum C."/>
            <person name="Birren B."/>
        </authorList>
    </citation>
    <scope>NUCLEOTIDE SEQUENCE</scope>
    <source>
        <strain evidence="2">ATCC 64411</strain>
    </source>
</reference>
<sequence length="309" mass="34300">MAIMDSISEVAGGVCSNIQDLLTWSRAVLRAEADPGNGGRPPGGISTPIGNQAPLADGCSYGMGWIRAHLPGVVGLQGENAVLLGEHELPILGDQRSAMVTTYYHQSSAPGYSGAIYRFPRSTSAVVVLTNSTALGDAADWIAQAHVSALFAFRAQQPPGHDYRRLAEESRRRKVARFAYMLESIHQSRRGRFHEPPSLPLQDYQGVYTHDAVNFHIDVKAVDDDGLLELRFQGKETQAFPLRHLACDLFEWAMPYDEQAQRMMFPCPLPEYFKVRFNLSSGIMQSLSWTFIKGHNPNGIRLNKREKKS</sequence>
<dbReference type="InterPro" id="IPR012338">
    <property type="entry name" value="Beta-lactam/transpept-like"/>
</dbReference>
<organism evidence="3 4">
    <name type="scientific">Magnaporthiopsis poae (strain ATCC 64411 / 73-15)</name>
    <name type="common">Kentucky bluegrass fungus</name>
    <name type="synonym">Magnaporthe poae</name>
    <dbReference type="NCBI Taxonomy" id="644358"/>
    <lineage>
        <taxon>Eukaryota</taxon>
        <taxon>Fungi</taxon>
        <taxon>Dikarya</taxon>
        <taxon>Ascomycota</taxon>
        <taxon>Pezizomycotina</taxon>
        <taxon>Sordariomycetes</taxon>
        <taxon>Sordariomycetidae</taxon>
        <taxon>Magnaporthales</taxon>
        <taxon>Magnaporthaceae</taxon>
        <taxon>Magnaporthiopsis</taxon>
    </lineage>
</organism>
<evidence type="ECO:0000313" key="2">
    <source>
        <dbReference type="EMBL" id="KLU85169.1"/>
    </source>
</evidence>
<gene>
    <name evidence="2" type="ORF">MAPG_04199</name>
</gene>
<dbReference type="InterPro" id="IPR021860">
    <property type="entry name" value="Peptidase_S12_Pab87-rel_C"/>
</dbReference>
<proteinExistence type="predicted"/>
<evidence type="ECO:0000313" key="3">
    <source>
        <dbReference type="EnsemblFungi" id="MAPG_04199T0"/>
    </source>
</evidence>
<protein>
    <recommendedName>
        <fullName evidence="1">Peptidase S12 Pab87-related C-terminal domain-containing protein</fullName>
    </recommendedName>
</protein>
<dbReference type="VEuPathDB" id="FungiDB:MAPG_04199"/>
<reference evidence="3" key="4">
    <citation type="journal article" date="2015" name="G3 (Bethesda)">
        <title>Genome sequences of three phytopathogenic species of the Magnaporthaceae family of fungi.</title>
        <authorList>
            <person name="Okagaki L.H."/>
            <person name="Nunes C.C."/>
            <person name="Sailsbery J."/>
            <person name="Clay B."/>
            <person name="Brown D."/>
            <person name="John T."/>
            <person name="Oh Y."/>
            <person name="Young N."/>
            <person name="Fitzgerald M."/>
            <person name="Haas B.J."/>
            <person name="Zeng Q."/>
            <person name="Young S."/>
            <person name="Adiconis X."/>
            <person name="Fan L."/>
            <person name="Levin J.Z."/>
            <person name="Mitchell T.K."/>
            <person name="Okubara P.A."/>
            <person name="Farman M.L."/>
            <person name="Kohn L.M."/>
            <person name="Birren B."/>
            <person name="Ma L.-J."/>
            <person name="Dean R.A."/>
        </authorList>
    </citation>
    <scope>NUCLEOTIDE SEQUENCE</scope>
    <source>
        <strain evidence="3">ATCC 64411 / 73-15</strain>
    </source>
</reference>
<evidence type="ECO:0000313" key="4">
    <source>
        <dbReference type="Proteomes" id="UP000011715"/>
    </source>
</evidence>
<dbReference type="Gene3D" id="3.40.710.10">
    <property type="entry name" value="DD-peptidase/beta-lactamase superfamily"/>
    <property type="match status" value="1"/>
</dbReference>
<dbReference type="OrthoDB" id="5946976at2759"/>